<dbReference type="Proteomes" id="UP000094385">
    <property type="component" value="Unassembled WGS sequence"/>
</dbReference>
<feature type="region of interest" description="Disordered" evidence="1">
    <location>
        <begin position="14"/>
        <end position="54"/>
    </location>
</feature>
<proteinExistence type="predicted"/>
<keyword evidence="2" id="KW-0472">Membrane</keyword>
<evidence type="ECO:0000313" key="3">
    <source>
        <dbReference type="EMBL" id="ODQ75831.1"/>
    </source>
</evidence>
<feature type="compositionally biased region" description="Polar residues" evidence="1">
    <location>
        <begin position="20"/>
        <end position="46"/>
    </location>
</feature>
<reference evidence="3 4" key="1">
    <citation type="journal article" date="2016" name="Proc. Natl. Acad. Sci. U.S.A.">
        <title>Comparative genomics of biotechnologically important yeasts.</title>
        <authorList>
            <person name="Riley R."/>
            <person name="Haridas S."/>
            <person name="Wolfe K.H."/>
            <person name="Lopes M.R."/>
            <person name="Hittinger C.T."/>
            <person name="Goeker M."/>
            <person name="Salamov A.A."/>
            <person name="Wisecaver J.H."/>
            <person name="Long T.M."/>
            <person name="Calvey C.H."/>
            <person name="Aerts A.L."/>
            <person name="Barry K.W."/>
            <person name="Choi C."/>
            <person name="Clum A."/>
            <person name="Coughlan A.Y."/>
            <person name="Deshpande S."/>
            <person name="Douglass A.P."/>
            <person name="Hanson S.J."/>
            <person name="Klenk H.-P."/>
            <person name="LaButti K.M."/>
            <person name="Lapidus A."/>
            <person name="Lindquist E.A."/>
            <person name="Lipzen A.M."/>
            <person name="Meier-Kolthoff J.P."/>
            <person name="Ohm R.A."/>
            <person name="Otillar R.P."/>
            <person name="Pangilinan J.L."/>
            <person name="Peng Y."/>
            <person name="Rokas A."/>
            <person name="Rosa C.A."/>
            <person name="Scheuner C."/>
            <person name="Sibirny A.A."/>
            <person name="Slot J.C."/>
            <person name="Stielow J.B."/>
            <person name="Sun H."/>
            <person name="Kurtzman C.P."/>
            <person name="Blackwell M."/>
            <person name="Grigoriev I.V."/>
            <person name="Jeffries T.W."/>
        </authorList>
    </citation>
    <scope>NUCLEOTIDE SEQUENCE [LARGE SCALE GENOMIC DNA]</scope>
    <source>
        <strain evidence="3 4">NRRL Y-11557</strain>
    </source>
</reference>
<dbReference type="AlphaFoldDB" id="A0A1E3QDR5"/>
<organism evidence="3 4">
    <name type="scientific">Lipomyces starkeyi NRRL Y-11557</name>
    <dbReference type="NCBI Taxonomy" id="675824"/>
    <lineage>
        <taxon>Eukaryota</taxon>
        <taxon>Fungi</taxon>
        <taxon>Dikarya</taxon>
        <taxon>Ascomycota</taxon>
        <taxon>Saccharomycotina</taxon>
        <taxon>Lipomycetes</taxon>
        <taxon>Lipomycetales</taxon>
        <taxon>Lipomycetaceae</taxon>
        <taxon>Lipomyces</taxon>
    </lineage>
</organism>
<dbReference type="EMBL" id="KV454290">
    <property type="protein sequence ID" value="ODQ75831.1"/>
    <property type="molecule type" value="Genomic_DNA"/>
</dbReference>
<gene>
    <name evidence="3" type="ORF">LIPSTDRAFT_68483</name>
</gene>
<accession>A0A1E3QDR5</accession>
<keyword evidence="2" id="KW-0812">Transmembrane</keyword>
<feature type="transmembrane region" description="Helical" evidence="2">
    <location>
        <begin position="163"/>
        <end position="185"/>
    </location>
</feature>
<evidence type="ECO:0000313" key="4">
    <source>
        <dbReference type="Proteomes" id="UP000094385"/>
    </source>
</evidence>
<evidence type="ECO:0000256" key="1">
    <source>
        <dbReference type="SAM" id="MobiDB-lite"/>
    </source>
</evidence>
<feature type="transmembrane region" description="Helical" evidence="2">
    <location>
        <begin position="128"/>
        <end position="148"/>
    </location>
</feature>
<sequence length="202" mass="22616">MSWLRRSVNLYRPPTPKSCALSSPSRMQRGTHPTDTGNWQPSQGSAQKPDEINDASNNRVVPCLDLARWAYSRHCEDYFHMPHATSPLPAPRAATSQSPIIPATQIGFYNLGRDLVRDVILHMGTRPMALLITVVLDLGILFGAWRLVRQYVTYTEDIGWAKWAEWACWMGVYLFGCAIGFVYAARREVGLDGENSCTSGRA</sequence>
<keyword evidence="4" id="KW-1185">Reference proteome</keyword>
<evidence type="ECO:0000256" key="2">
    <source>
        <dbReference type="SAM" id="Phobius"/>
    </source>
</evidence>
<keyword evidence="2" id="KW-1133">Transmembrane helix</keyword>
<protein>
    <submittedName>
        <fullName evidence="3">Uncharacterized protein</fullName>
    </submittedName>
</protein>
<dbReference type="OrthoDB" id="10449354at2759"/>
<name>A0A1E3QDR5_LIPST</name>